<dbReference type="GO" id="GO:0004518">
    <property type="term" value="F:nuclease activity"/>
    <property type="evidence" value="ECO:0007669"/>
    <property type="project" value="UniProtKB-KW"/>
</dbReference>
<dbReference type="NCBIfam" id="TIGR01596">
    <property type="entry name" value="cas3_HD"/>
    <property type="match status" value="1"/>
</dbReference>
<dbReference type="InterPro" id="IPR006474">
    <property type="entry name" value="Helicase_Cas3_CRISPR-ass_core"/>
</dbReference>
<keyword evidence="6" id="KW-0378">Hydrolase</keyword>
<dbReference type="GO" id="GO:0003724">
    <property type="term" value="F:RNA helicase activity"/>
    <property type="evidence" value="ECO:0007669"/>
    <property type="project" value="TreeGrafter"/>
</dbReference>
<dbReference type="SMART" id="SM00487">
    <property type="entry name" value="DEXDc"/>
    <property type="match status" value="1"/>
</dbReference>
<accession>B8JDN7</accession>
<keyword evidence="8" id="KW-0067">ATP-binding</keyword>
<feature type="domain" description="Helicase ATP-binding" evidence="10">
    <location>
        <begin position="279"/>
        <end position="491"/>
    </location>
</feature>
<evidence type="ECO:0000256" key="6">
    <source>
        <dbReference type="ARBA" id="ARBA00022801"/>
    </source>
</evidence>
<dbReference type="PANTHER" id="PTHR47963:SF9">
    <property type="entry name" value="CRISPR-ASSOCIATED ENDONUCLEASE_HELICASE CAS3"/>
    <property type="match status" value="1"/>
</dbReference>
<evidence type="ECO:0000256" key="5">
    <source>
        <dbReference type="ARBA" id="ARBA00022741"/>
    </source>
</evidence>
<dbReference type="InterPro" id="IPR027417">
    <property type="entry name" value="P-loop_NTPase"/>
</dbReference>
<keyword evidence="3" id="KW-0540">Nuclease</keyword>
<dbReference type="Gene3D" id="3.40.50.300">
    <property type="entry name" value="P-loop containing nucleotide triphosphate hydrolases"/>
    <property type="match status" value="1"/>
</dbReference>
<dbReference type="AlphaFoldDB" id="B8JDN7"/>
<evidence type="ECO:0000256" key="9">
    <source>
        <dbReference type="ARBA" id="ARBA00023118"/>
    </source>
</evidence>
<dbReference type="PROSITE" id="PS51192">
    <property type="entry name" value="HELICASE_ATP_BIND_1"/>
    <property type="match status" value="1"/>
</dbReference>
<comment type="similarity">
    <text evidence="2">In the central section; belongs to the CRISPR-associated helicase Cas3 family.</text>
</comment>
<evidence type="ECO:0000256" key="2">
    <source>
        <dbReference type="ARBA" id="ARBA00009046"/>
    </source>
</evidence>
<dbReference type="InterPro" id="IPR014001">
    <property type="entry name" value="Helicase_ATP-bd"/>
</dbReference>
<dbReference type="Proteomes" id="UP000007089">
    <property type="component" value="Chromosome"/>
</dbReference>
<dbReference type="KEGG" id="acp:A2cp1_0778"/>
<keyword evidence="13" id="KW-1185">Reference proteome</keyword>
<evidence type="ECO:0000256" key="7">
    <source>
        <dbReference type="ARBA" id="ARBA00022806"/>
    </source>
</evidence>
<dbReference type="InterPro" id="IPR006483">
    <property type="entry name" value="CRISPR-assoc_Cas3_HD"/>
</dbReference>
<keyword evidence="7" id="KW-0347">Helicase</keyword>
<dbReference type="SUPFAM" id="SSF52540">
    <property type="entry name" value="P-loop containing nucleoside triphosphate hydrolases"/>
    <property type="match status" value="1"/>
</dbReference>
<dbReference type="InterPro" id="IPR054712">
    <property type="entry name" value="Cas3-like_dom"/>
</dbReference>
<evidence type="ECO:0000256" key="4">
    <source>
        <dbReference type="ARBA" id="ARBA00022723"/>
    </source>
</evidence>
<dbReference type="InterPro" id="IPR050547">
    <property type="entry name" value="DEAD_box_RNA_helicases"/>
</dbReference>
<dbReference type="PANTHER" id="PTHR47963">
    <property type="entry name" value="DEAD-BOX ATP-DEPENDENT RNA HELICASE 47, MITOCHONDRIAL"/>
    <property type="match status" value="1"/>
</dbReference>
<evidence type="ECO:0000313" key="12">
    <source>
        <dbReference type="EMBL" id="ACL64132.1"/>
    </source>
</evidence>
<feature type="domain" description="HD Cas3-type" evidence="11">
    <location>
        <begin position="19"/>
        <end position="211"/>
    </location>
</feature>
<dbReference type="Pfam" id="PF18019">
    <property type="entry name" value="Cas3_HD"/>
    <property type="match status" value="1"/>
</dbReference>
<dbReference type="GO" id="GO:0005524">
    <property type="term" value="F:ATP binding"/>
    <property type="evidence" value="ECO:0007669"/>
    <property type="project" value="UniProtKB-KW"/>
</dbReference>
<protein>
    <submittedName>
        <fullName evidence="12">CRISPR-associated helicase Cas3</fullName>
    </submittedName>
</protein>
<dbReference type="GO" id="GO:0051607">
    <property type="term" value="P:defense response to virus"/>
    <property type="evidence" value="ECO:0007669"/>
    <property type="project" value="UniProtKB-KW"/>
</dbReference>
<evidence type="ECO:0000259" key="11">
    <source>
        <dbReference type="PROSITE" id="PS51643"/>
    </source>
</evidence>
<keyword evidence="5" id="KW-0547">Nucleotide-binding</keyword>
<keyword evidence="9" id="KW-0051">Antiviral defense</keyword>
<sequence length="887" mass="95232">MDGAPSGFWGKLRRPPGGPVERWHPLVAHCADVAACLEALLADDVIRSRLARLAGLGDLTPPQRARLCVLGALHDAGKFNHGFQRKGDPAPSDVAGHVGELFALLAAPGPERSALAEALSLREIDGWGASRLLVAALAHHGAPENVRSPSRPPRAALWRPADGRDPIGGIACLADAARSWFPAWREPADPFLDRPAFQHAFSGLVTLADWVGSDEASFPYASTKDGRMSFARERAPEGLRRLWIDPSAARTALGGRAPAFTRLFDVPSPRPAQQAVLDLPVAPEGGLTVLEAETGSGKTEAAVARFARLFADGLVNGMYFALPTRTSATQIHRRLVDAMRRCFPDENSRPPVVLAVPGYLRVDDAEGKRDPRLPPFSVSWPDDEQERMRWRGWAVEHGKRYLAGTVVVGTIDQVLLSALPLKHAHLRAASLLRHLLVVDEVHASDAYMNRLLATVLDRHLAAGGHALLMSATLGAAARERFTRARDDATPPPLSTCAEMRYPGITCRSAGSRVADSRPRPAGAAGNPKPITVESVAILEDPSAVARRALDAARAGARVLVIRNTVNGALAVQRALEVLAAPADGARLFTCEGQAAPHHSRYAGPDRERLDRAIESALGKGTDPGGHVVVATQTVQQSLDLDADFLLTDLCPADVLLQRAGRLHRHADRVRPAGFERARVMLLVPSTPDLGRYIDGRGAARGPHGIGTVYRDLRILEATWAFIRHRPEIDIPAMNRAFVEAATHPEALAGVVARGAGRWGLHARAVTGALLGEQVLAATNAFDWDRPFGDAGFPTGFDAVVKTRLGAGDRIARFEPAVPSPFAGSVEFLSIPAWFAQGAGSEEVPRSVNVSGRFVRFQFGARRFVYDRLGLRPEDASGPPHEEDAADA</sequence>
<dbReference type="PROSITE" id="PS51643">
    <property type="entry name" value="HD_CAS3"/>
    <property type="match status" value="1"/>
</dbReference>
<dbReference type="GO" id="GO:0016787">
    <property type="term" value="F:hydrolase activity"/>
    <property type="evidence" value="ECO:0007669"/>
    <property type="project" value="UniProtKB-KW"/>
</dbReference>
<dbReference type="Gene3D" id="1.10.3210.30">
    <property type="match status" value="1"/>
</dbReference>
<evidence type="ECO:0000259" key="10">
    <source>
        <dbReference type="PROSITE" id="PS51192"/>
    </source>
</evidence>
<dbReference type="EMBL" id="CP001359">
    <property type="protein sequence ID" value="ACL64132.1"/>
    <property type="molecule type" value="Genomic_DNA"/>
</dbReference>
<dbReference type="CDD" id="cd09641">
    <property type="entry name" value="Cas3''_I"/>
    <property type="match status" value="1"/>
</dbReference>
<proteinExistence type="inferred from homology"/>
<name>B8JDN7_ANAD2</name>
<evidence type="ECO:0000256" key="1">
    <source>
        <dbReference type="ARBA" id="ARBA00006847"/>
    </source>
</evidence>
<dbReference type="InterPro" id="IPR038257">
    <property type="entry name" value="CRISPR-assoc_Cas3_HD_sf"/>
</dbReference>
<evidence type="ECO:0000256" key="8">
    <source>
        <dbReference type="ARBA" id="ARBA00022840"/>
    </source>
</evidence>
<evidence type="ECO:0000313" key="13">
    <source>
        <dbReference type="Proteomes" id="UP000007089"/>
    </source>
</evidence>
<dbReference type="GO" id="GO:0046872">
    <property type="term" value="F:metal ion binding"/>
    <property type="evidence" value="ECO:0007669"/>
    <property type="project" value="UniProtKB-KW"/>
</dbReference>
<keyword evidence="4" id="KW-0479">Metal-binding</keyword>
<dbReference type="GO" id="GO:0003723">
    <property type="term" value="F:RNA binding"/>
    <property type="evidence" value="ECO:0007669"/>
    <property type="project" value="TreeGrafter"/>
</dbReference>
<reference evidence="12" key="1">
    <citation type="submission" date="2009-01" db="EMBL/GenBank/DDBJ databases">
        <title>Complete sequence of Anaeromyxobacter dehalogenans 2CP-1.</title>
        <authorList>
            <consortium name="US DOE Joint Genome Institute"/>
            <person name="Lucas S."/>
            <person name="Copeland A."/>
            <person name="Lapidus A."/>
            <person name="Glavina del Rio T."/>
            <person name="Dalin E."/>
            <person name="Tice H."/>
            <person name="Bruce D."/>
            <person name="Goodwin L."/>
            <person name="Pitluck S."/>
            <person name="Saunders E."/>
            <person name="Brettin T."/>
            <person name="Detter J.C."/>
            <person name="Han C."/>
            <person name="Larimer F."/>
            <person name="Land M."/>
            <person name="Hauser L."/>
            <person name="Kyrpides N."/>
            <person name="Ovchinnikova G."/>
            <person name="Beliaev A.S."/>
            <person name="Richardson P."/>
        </authorList>
    </citation>
    <scope>NUCLEOTIDE SEQUENCE</scope>
    <source>
        <strain evidence="12">2CP-1</strain>
    </source>
</reference>
<gene>
    <name evidence="12" type="ordered locus">A2cp1_0778</name>
</gene>
<comment type="similarity">
    <text evidence="1">In the N-terminal section; belongs to the CRISPR-associated nuclease Cas3-HD family.</text>
</comment>
<evidence type="ECO:0000256" key="3">
    <source>
        <dbReference type="ARBA" id="ARBA00022722"/>
    </source>
</evidence>
<dbReference type="HOGENOM" id="CLU_013924_2_0_7"/>
<dbReference type="RefSeq" id="WP_012632151.1">
    <property type="nucleotide sequence ID" value="NC_011891.1"/>
</dbReference>
<dbReference type="NCBIfam" id="TIGR01587">
    <property type="entry name" value="cas3_core"/>
    <property type="match status" value="1"/>
</dbReference>
<dbReference type="CDD" id="cd17930">
    <property type="entry name" value="DEXHc_cas3"/>
    <property type="match status" value="1"/>
</dbReference>
<dbReference type="Pfam" id="PF22590">
    <property type="entry name" value="Cas3-like_C_2"/>
    <property type="match status" value="1"/>
</dbReference>
<organism evidence="12 13">
    <name type="scientific">Anaeromyxobacter dehalogenans (strain ATCC BAA-258 / DSM 21875 / 2CP-1)</name>
    <dbReference type="NCBI Taxonomy" id="455488"/>
    <lineage>
        <taxon>Bacteria</taxon>
        <taxon>Pseudomonadati</taxon>
        <taxon>Myxococcota</taxon>
        <taxon>Myxococcia</taxon>
        <taxon>Myxococcales</taxon>
        <taxon>Cystobacterineae</taxon>
        <taxon>Anaeromyxobacteraceae</taxon>
        <taxon>Anaeromyxobacter</taxon>
    </lineage>
</organism>